<evidence type="ECO:0000256" key="8">
    <source>
        <dbReference type="ARBA" id="ARBA00023002"/>
    </source>
</evidence>
<evidence type="ECO:0000256" key="2">
    <source>
        <dbReference type="ARBA" id="ARBA00007532"/>
    </source>
</evidence>
<dbReference type="Pfam" id="PF07992">
    <property type="entry name" value="Pyr_redox_2"/>
    <property type="match status" value="1"/>
</dbReference>
<feature type="active site" description="Proton acceptor" evidence="13">
    <location>
        <position position="454"/>
    </location>
</feature>
<dbReference type="PANTHER" id="PTHR22912">
    <property type="entry name" value="DISULFIDE OXIDOREDUCTASE"/>
    <property type="match status" value="1"/>
</dbReference>
<sequence length="475" mass="49756">MASAFDVVVIGAGTGGYVAAIRAAQLGLTTAVVERENVLGGTCLNTGCIPTKALLEHAHAFKVAKAAKDWGITLGEAAVGLDLNVVQDRKDKIVKGLTGGIGLLFKKNKIEWIKGSARLLGKGTIEVTDAAGATSQITAGKEIIVATGSSPRSVPGISFDYQRIITSTEAMNLRSVPRSIIVLGSGAVGVEFASIFNSFGTTDVTVIELLPRIVPNEDAAVSELLEKSFRKKKIRVLTGTKVTAAANKGDVVEITAQLPDGKTETVSAEYLLVATGRGPVTDGLGAEELGLVMERGYIKVDELLRTSVPGISAVGDVITLGDGAHKQLAHLSSAEGILVAERIAGHAVRPITYDHVPGCTYCDPEIGSVGLTEAQAKERGYDVRVGSFPFGVLGRAKIANETEGFVKIVAETKYDEILGVHMIGPRATELVAQATLALRLECTVEELIRTIQAHPTMSEAVGEAAHATHGAPIHM</sequence>
<evidence type="ECO:0000256" key="7">
    <source>
        <dbReference type="ARBA" id="ARBA00022827"/>
    </source>
</evidence>
<dbReference type="PATRIC" id="fig|1813736.3.peg.6342"/>
<dbReference type="GO" id="GO:0005737">
    <property type="term" value="C:cytoplasm"/>
    <property type="evidence" value="ECO:0007669"/>
    <property type="project" value="UniProtKB-SubCell"/>
</dbReference>
<dbReference type="GO" id="GO:0006103">
    <property type="term" value="P:2-oxoglutarate metabolic process"/>
    <property type="evidence" value="ECO:0007669"/>
    <property type="project" value="TreeGrafter"/>
</dbReference>
<comment type="miscellaneous">
    <text evidence="16">The active site is a redox-active disulfide bond.</text>
</comment>
<gene>
    <name evidence="19" type="primary">lpdG</name>
    <name evidence="19" type="ORF">LuPra_06037</name>
</gene>
<dbReference type="InterPro" id="IPR001100">
    <property type="entry name" value="Pyr_nuc-diS_OxRdtase"/>
</dbReference>
<evidence type="ECO:0000256" key="11">
    <source>
        <dbReference type="ARBA" id="ARBA00023284"/>
    </source>
</evidence>
<evidence type="ECO:0000259" key="17">
    <source>
        <dbReference type="Pfam" id="PF02852"/>
    </source>
</evidence>
<evidence type="ECO:0000256" key="16">
    <source>
        <dbReference type="RuleBase" id="RU003692"/>
    </source>
</evidence>
<comment type="catalytic activity">
    <reaction evidence="12 16">
        <text>N(6)-[(R)-dihydrolipoyl]-L-lysyl-[protein] + NAD(+) = N(6)-[(R)-lipoyl]-L-lysyl-[protein] + NADH + H(+)</text>
        <dbReference type="Rhea" id="RHEA:15045"/>
        <dbReference type="Rhea" id="RHEA-COMP:10474"/>
        <dbReference type="Rhea" id="RHEA-COMP:10475"/>
        <dbReference type="ChEBI" id="CHEBI:15378"/>
        <dbReference type="ChEBI" id="CHEBI:57540"/>
        <dbReference type="ChEBI" id="CHEBI:57945"/>
        <dbReference type="ChEBI" id="CHEBI:83099"/>
        <dbReference type="ChEBI" id="CHEBI:83100"/>
        <dbReference type="EC" id="1.8.1.4"/>
    </reaction>
</comment>
<feature type="binding site" evidence="14">
    <location>
        <begin position="184"/>
        <end position="191"/>
    </location>
    <ligand>
        <name>NAD(+)</name>
        <dbReference type="ChEBI" id="CHEBI:57540"/>
    </ligand>
</feature>
<evidence type="ECO:0000256" key="12">
    <source>
        <dbReference type="ARBA" id="ARBA00049187"/>
    </source>
</evidence>
<reference evidence="20" key="2">
    <citation type="submission" date="2016-04" db="EMBL/GenBank/DDBJ databases">
        <title>First Complete Genome Sequence of a Subdivision 6 Acidobacterium.</title>
        <authorList>
            <person name="Huang S."/>
            <person name="Vieira S."/>
            <person name="Bunk B."/>
            <person name="Riedel T."/>
            <person name="Sproeer C."/>
            <person name="Overmann J."/>
        </authorList>
    </citation>
    <scope>NUCLEOTIDE SEQUENCE [LARGE SCALE GENOMIC DNA]</scope>
    <source>
        <strain evidence="20">DSM 100886 HEG_-6_39</strain>
    </source>
</reference>
<dbReference type="EC" id="1.8.1.4" evidence="3 16"/>
<dbReference type="InterPro" id="IPR023753">
    <property type="entry name" value="FAD/NAD-binding_dom"/>
</dbReference>
<dbReference type="PROSITE" id="PS00076">
    <property type="entry name" value="PYRIDINE_REDOX_1"/>
    <property type="match status" value="1"/>
</dbReference>
<feature type="domain" description="Pyridine nucleotide-disulphide oxidoreductase dimerisation" evidence="17">
    <location>
        <begin position="356"/>
        <end position="465"/>
    </location>
</feature>
<comment type="similarity">
    <text evidence="2 16">Belongs to the class-I pyridine nucleotide-disulfide oxidoreductase family.</text>
</comment>
<feature type="binding site" evidence="14">
    <location>
        <position position="52"/>
    </location>
    <ligand>
        <name>FAD</name>
        <dbReference type="ChEBI" id="CHEBI:57692"/>
    </ligand>
</feature>
<dbReference type="InterPro" id="IPR004099">
    <property type="entry name" value="Pyr_nucl-diS_OxRdtase_dimer"/>
</dbReference>
<evidence type="ECO:0000256" key="6">
    <source>
        <dbReference type="ARBA" id="ARBA00022630"/>
    </source>
</evidence>
<keyword evidence="11 16" id="KW-0676">Redox-active center</keyword>
<reference evidence="19 20" key="1">
    <citation type="journal article" date="2016" name="Genome Announc.">
        <title>First Complete Genome Sequence of a Subdivision 6 Acidobacterium Strain.</title>
        <authorList>
            <person name="Huang S."/>
            <person name="Vieira S."/>
            <person name="Bunk B."/>
            <person name="Riedel T."/>
            <person name="Sproer C."/>
            <person name="Overmann J."/>
        </authorList>
    </citation>
    <scope>NUCLEOTIDE SEQUENCE [LARGE SCALE GENOMIC DNA]</scope>
    <source>
        <strain evidence="20">DSM 100886 HEG_-6_39</strain>
    </source>
</reference>
<dbReference type="PANTHER" id="PTHR22912:SF217">
    <property type="entry name" value="DIHYDROLIPOYL DEHYDROGENASE"/>
    <property type="match status" value="1"/>
</dbReference>
<keyword evidence="10" id="KW-1015">Disulfide bond</keyword>
<organism evidence="19 20">
    <name type="scientific">Luteitalea pratensis</name>
    <dbReference type="NCBI Taxonomy" id="1855912"/>
    <lineage>
        <taxon>Bacteria</taxon>
        <taxon>Pseudomonadati</taxon>
        <taxon>Acidobacteriota</taxon>
        <taxon>Vicinamibacteria</taxon>
        <taxon>Vicinamibacterales</taxon>
        <taxon>Vicinamibacteraceae</taxon>
        <taxon>Luteitalea</taxon>
    </lineage>
</organism>
<keyword evidence="7 14" id="KW-0274">FAD</keyword>
<dbReference type="InterPro" id="IPR036188">
    <property type="entry name" value="FAD/NAD-bd_sf"/>
</dbReference>
<evidence type="ECO:0000256" key="14">
    <source>
        <dbReference type="PIRSR" id="PIRSR000350-3"/>
    </source>
</evidence>
<dbReference type="PRINTS" id="PR00368">
    <property type="entry name" value="FADPNR"/>
</dbReference>
<keyword evidence="5" id="KW-0963">Cytoplasm</keyword>
<dbReference type="NCBIfam" id="TIGR01350">
    <property type="entry name" value="lipoamide_DH"/>
    <property type="match status" value="1"/>
</dbReference>
<dbReference type="OrthoDB" id="9800167at2"/>
<dbReference type="PIRSF" id="PIRSF000350">
    <property type="entry name" value="Mercury_reductase_MerA"/>
    <property type="match status" value="1"/>
</dbReference>
<dbReference type="InterPro" id="IPR050151">
    <property type="entry name" value="Class-I_Pyr_Nuc-Dis_Oxidored"/>
</dbReference>
<protein>
    <recommendedName>
        <fullName evidence="4 16">Dihydrolipoyl dehydrogenase</fullName>
        <ecNumber evidence="3 16">1.8.1.4</ecNumber>
    </recommendedName>
</protein>
<keyword evidence="9 14" id="KW-0520">NAD</keyword>
<evidence type="ECO:0000256" key="4">
    <source>
        <dbReference type="ARBA" id="ARBA00016961"/>
    </source>
</evidence>
<evidence type="ECO:0000256" key="3">
    <source>
        <dbReference type="ARBA" id="ARBA00012608"/>
    </source>
</evidence>
<feature type="domain" description="FAD/NAD(P)-binding" evidence="18">
    <location>
        <begin position="5"/>
        <end position="323"/>
    </location>
</feature>
<dbReference type="Gene3D" id="3.50.50.60">
    <property type="entry name" value="FAD/NAD(P)-binding domain"/>
    <property type="match status" value="2"/>
</dbReference>
<comment type="cofactor">
    <cofactor evidence="14 16">
        <name>FAD</name>
        <dbReference type="ChEBI" id="CHEBI:57692"/>
    </cofactor>
    <text evidence="14 16">Binds 1 FAD per subunit.</text>
</comment>
<feature type="disulfide bond" description="Redox-active" evidence="15">
    <location>
        <begin position="43"/>
        <end position="48"/>
    </location>
</feature>
<evidence type="ECO:0000313" key="19">
    <source>
        <dbReference type="EMBL" id="AMY12755.1"/>
    </source>
</evidence>
<dbReference type="KEGG" id="abac:LuPra_06037"/>
<feature type="binding site" evidence="14">
    <location>
        <position position="276"/>
    </location>
    <ligand>
        <name>NAD(+)</name>
        <dbReference type="ChEBI" id="CHEBI:57540"/>
    </ligand>
</feature>
<feature type="binding site" evidence="14">
    <location>
        <position position="208"/>
    </location>
    <ligand>
        <name>NAD(+)</name>
        <dbReference type="ChEBI" id="CHEBI:57540"/>
    </ligand>
</feature>
<comment type="subcellular location">
    <subcellularLocation>
        <location evidence="1">Cytoplasm</location>
    </subcellularLocation>
</comment>
<keyword evidence="20" id="KW-1185">Reference proteome</keyword>
<keyword evidence="14" id="KW-0547">Nucleotide-binding</keyword>
<proteinExistence type="inferred from homology"/>
<dbReference type="Proteomes" id="UP000076079">
    <property type="component" value="Chromosome"/>
</dbReference>
<dbReference type="Pfam" id="PF02852">
    <property type="entry name" value="Pyr_redox_dim"/>
    <property type="match status" value="1"/>
</dbReference>
<evidence type="ECO:0000256" key="9">
    <source>
        <dbReference type="ARBA" id="ARBA00023027"/>
    </source>
</evidence>
<evidence type="ECO:0000256" key="10">
    <source>
        <dbReference type="ARBA" id="ARBA00023157"/>
    </source>
</evidence>
<dbReference type="PRINTS" id="PR00411">
    <property type="entry name" value="PNDRDTASEI"/>
</dbReference>
<evidence type="ECO:0000313" key="20">
    <source>
        <dbReference type="Proteomes" id="UP000076079"/>
    </source>
</evidence>
<dbReference type="InterPro" id="IPR012999">
    <property type="entry name" value="Pyr_OxRdtase_I_AS"/>
</dbReference>
<dbReference type="SUPFAM" id="SSF51905">
    <property type="entry name" value="FAD/NAD(P)-binding domain"/>
    <property type="match status" value="1"/>
</dbReference>
<dbReference type="GO" id="GO:0004148">
    <property type="term" value="F:dihydrolipoyl dehydrogenase (NADH) activity"/>
    <property type="evidence" value="ECO:0007669"/>
    <property type="project" value="UniProtKB-EC"/>
</dbReference>
<accession>A0A143PVN3</accession>
<evidence type="ECO:0000256" key="1">
    <source>
        <dbReference type="ARBA" id="ARBA00004496"/>
    </source>
</evidence>
<evidence type="ECO:0000259" key="18">
    <source>
        <dbReference type="Pfam" id="PF07992"/>
    </source>
</evidence>
<dbReference type="InterPro" id="IPR006258">
    <property type="entry name" value="Lipoamide_DH"/>
</dbReference>
<dbReference type="AlphaFoldDB" id="A0A143PVN3"/>
<name>A0A143PVN3_LUTPR</name>
<dbReference type="InterPro" id="IPR016156">
    <property type="entry name" value="FAD/NAD-linked_Rdtase_dimer_sf"/>
</dbReference>
<dbReference type="GO" id="GO:0050660">
    <property type="term" value="F:flavin adenine dinucleotide binding"/>
    <property type="evidence" value="ECO:0007669"/>
    <property type="project" value="InterPro"/>
</dbReference>
<keyword evidence="6 16" id="KW-0285">Flavoprotein</keyword>
<feature type="binding site" evidence="14">
    <location>
        <position position="316"/>
    </location>
    <ligand>
        <name>FAD</name>
        <dbReference type="ChEBI" id="CHEBI:57692"/>
    </ligand>
</feature>
<dbReference type="Gene3D" id="3.30.390.30">
    <property type="match status" value="1"/>
</dbReference>
<dbReference type="EMBL" id="CP015136">
    <property type="protein sequence ID" value="AMY12755.1"/>
    <property type="molecule type" value="Genomic_DNA"/>
</dbReference>
<feature type="binding site" evidence="14">
    <location>
        <begin position="147"/>
        <end position="149"/>
    </location>
    <ligand>
        <name>FAD</name>
        <dbReference type="ChEBI" id="CHEBI:57692"/>
    </ligand>
</feature>
<evidence type="ECO:0000256" key="13">
    <source>
        <dbReference type="PIRSR" id="PIRSR000350-2"/>
    </source>
</evidence>
<evidence type="ECO:0000256" key="15">
    <source>
        <dbReference type="PIRSR" id="PIRSR000350-4"/>
    </source>
</evidence>
<dbReference type="FunFam" id="3.30.390.30:FF:000001">
    <property type="entry name" value="Dihydrolipoyl dehydrogenase"/>
    <property type="match status" value="1"/>
</dbReference>
<evidence type="ECO:0000256" key="5">
    <source>
        <dbReference type="ARBA" id="ARBA00022490"/>
    </source>
</evidence>
<dbReference type="STRING" id="1855912.LuPra_06037"/>
<keyword evidence="8 16" id="KW-0560">Oxidoreductase</keyword>
<dbReference type="RefSeq" id="WP_110174185.1">
    <property type="nucleotide sequence ID" value="NZ_CP015136.1"/>
</dbReference>
<dbReference type="SUPFAM" id="SSF55424">
    <property type="entry name" value="FAD/NAD-linked reductases, dimerisation (C-terminal) domain"/>
    <property type="match status" value="1"/>
</dbReference>